<keyword evidence="2" id="KW-0436">Ligase</keyword>
<evidence type="ECO:0000256" key="6">
    <source>
        <dbReference type="ARBA" id="ARBA00023125"/>
    </source>
</evidence>
<feature type="region of interest" description="Disordered" evidence="10">
    <location>
        <begin position="1"/>
        <end position="25"/>
    </location>
</feature>
<evidence type="ECO:0000313" key="12">
    <source>
        <dbReference type="EMBL" id="EQB56718.1"/>
    </source>
</evidence>
<dbReference type="SUPFAM" id="SSF56059">
    <property type="entry name" value="Glutathione synthetase ATP-binding domain-like"/>
    <property type="match status" value="1"/>
</dbReference>
<keyword evidence="7" id="KW-0804">Transcription</keyword>
<dbReference type="OrthoDB" id="422362at2759"/>
<evidence type="ECO:0000256" key="8">
    <source>
        <dbReference type="ARBA" id="ARBA00023242"/>
    </source>
</evidence>
<dbReference type="PANTHER" id="PTHR47782">
    <property type="entry name" value="ZN(II)2CYS6 TRANSCRIPTION FACTOR (EUROFUNG)-RELATED"/>
    <property type="match status" value="1"/>
</dbReference>
<keyword evidence="4" id="KW-0862">Zinc</keyword>
<feature type="region of interest" description="Disordered" evidence="10">
    <location>
        <begin position="62"/>
        <end position="92"/>
    </location>
</feature>
<dbReference type="PANTHER" id="PTHR47782:SF12">
    <property type="entry name" value="ZN(II)2CYS6 TRANSCRIPTION FACTOR (EUROFUNG)"/>
    <property type="match status" value="1"/>
</dbReference>
<protein>
    <recommendedName>
        <fullName evidence="11">ATP-grasp domain-containing protein</fullName>
    </recommendedName>
</protein>
<keyword evidence="6" id="KW-0238">DNA-binding</keyword>
<dbReference type="GO" id="GO:0006351">
    <property type="term" value="P:DNA-templated transcription"/>
    <property type="evidence" value="ECO:0007669"/>
    <property type="project" value="InterPro"/>
</dbReference>
<accession>T0KW00</accession>
<dbReference type="SMART" id="SM00906">
    <property type="entry name" value="Fungal_trans"/>
    <property type="match status" value="1"/>
</dbReference>
<feature type="domain" description="ATP-grasp" evidence="11">
    <location>
        <begin position="755"/>
        <end position="967"/>
    </location>
</feature>
<sequence>MEPTQQWPMQQPLPTPIDQSSHNEQDIYDAQELIVDTEDLPQLDTIEADPGIEDAVHEDETIPADNHPTAQSSATENTTSLSPSASTEIGPSEPLAHEVGMLSLANSKESKYLGPSSGVPFARLIFSAIPQSQGLSVSWSAPEGGTVARKPSPAHHPFPPHWTSEVDLQHFADAYFQTLHPLYPFLDEDSVSDNLDCLYTTQKAGSMQMPPLAEVEASLSPFHSVQVFLVLALGARILESRLSVEFSSERYLATAMQRIGTLALHDSIEGLQIMLLLALTSFYFEEGPNAWFLVMNIIASCLDLGFQRRGVDMHRHSPLAKPSTAHLRLNLRRGIFWSAYSLERTLSVVLGRPLTLRDEAIDIEFPGHVGRPGDHAGDSVGSSALTPESARSPHHSTKRARVMVNPYAAAQYSFKFDQITAEIKLMVYRVVNLPNRFPWPTDFDTWQPDVCKRCDALLEGLRAEFRRGFRRSTSDGVVQNLELKYHHCIMLLYRPSPAITRPSFDCWKICYESAVATILINSELHRFSKLSNSWLTAHTVFVSGITFLYCLWVVPKIKQETSLVAFKSNADACSNLLKYLAKTWSVAADAVLKYERLVHLTTESWKAAANRPPSAEVAAGQSLVSMAQGQETEASEITAAPVMDSSLYNTDANMGYKDSGADIAYNLSLSSEVQVLSPNSRPDPLKDADWSFPDNEDGILSAIDRGATHLWANTILFASHPLQTSARIGKYEKKIKVVGQGPLIVEKYDDKDFVNTLLRQQGSFTMPWACTIHANKDTPDYKSYPYPVVAKPARGRGSHGVKVCQDENELSSHIKLLKSEGTNAIIVEEFLAGEEATVTVMPPTSDKEYWSLPVVTRFNHQDGIAPYNGTVAVTANSKAVVGSEDPAYEEVAKECEKVGELLGTTAPIRIDVRRFKAGSKFALFDVNMKPNMTGPGRPGRDEQASLTLLAAAALGWDYKELLRQILGTSYTLEALRKLTPRI</sequence>
<dbReference type="PROSITE" id="PS50975">
    <property type="entry name" value="ATP_GRASP"/>
    <property type="match status" value="1"/>
</dbReference>
<dbReference type="InterPro" id="IPR052202">
    <property type="entry name" value="Yeast_MetPath_Reg"/>
</dbReference>
<evidence type="ECO:0000256" key="2">
    <source>
        <dbReference type="ARBA" id="ARBA00022598"/>
    </source>
</evidence>
<dbReference type="Proteomes" id="UP000015530">
    <property type="component" value="Unassembled WGS sequence"/>
</dbReference>
<feature type="compositionally biased region" description="Polar residues" evidence="10">
    <location>
        <begin position="68"/>
        <end position="89"/>
    </location>
</feature>
<dbReference type="GO" id="GO:0008270">
    <property type="term" value="F:zinc ion binding"/>
    <property type="evidence" value="ECO:0007669"/>
    <property type="project" value="InterPro"/>
</dbReference>
<evidence type="ECO:0000256" key="10">
    <source>
        <dbReference type="SAM" id="MobiDB-lite"/>
    </source>
</evidence>
<keyword evidence="9" id="KW-0547">Nucleotide-binding</keyword>
<dbReference type="eggNOG" id="ENOG502QPTY">
    <property type="taxonomic scope" value="Eukaryota"/>
</dbReference>
<dbReference type="GO" id="GO:0043565">
    <property type="term" value="F:sequence-specific DNA binding"/>
    <property type="evidence" value="ECO:0007669"/>
    <property type="project" value="TreeGrafter"/>
</dbReference>
<reference evidence="13" key="1">
    <citation type="journal article" date="2013" name="Mol. Plant Microbe Interact.">
        <title>Global aspects of pacC regulation of pathogenicity genes in Colletotrichum gloeosporioides as revealed by transcriptome analysis.</title>
        <authorList>
            <person name="Alkan N."/>
            <person name="Meng X."/>
            <person name="Friedlander G."/>
            <person name="Reuveni E."/>
            <person name="Sukno S."/>
            <person name="Sherman A."/>
            <person name="Thon M."/>
            <person name="Fluhr R."/>
            <person name="Prusky D."/>
        </authorList>
    </citation>
    <scope>NUCLEOTIDE SEQUENCE [LARGE SCALE GENOMIC DNA]</scope>
    <source>
        <strain evidence="13">Cg-14</strain>
    </source>
</reference>
<dbReference type="GO" id="GO:0005634">
    <property type="term" value="C:nucleus"/>
    <property type="evidence" value="ECO:0007669"/>
    <property type="project" value="UniProtKB-SubCell"/>
</dbReference>
<evidence type="ECO:0000256" key="7">
    <source>
        <dbReference type="ARBA" id="ARBA00023163"/>
    </source>
</evidence>
<keyword evidence="8" id="KW-0539">Nucleus</keyword>
<keyword evidence="9" id="KW-0067">ATP-binding</keyword>
<dbReference type="Pfam" id="PF04082">
    <property type="entry name" value="Fungal_trans"/>
    <property type="match status" value="1"/>
</dbReference>
<keyword evidence="5" id="KW-0805">Transcription regulation</keyword>
<comment type="subcellular location">
    <subcellularLocation>
        <location evidence="1">Nucleus</location>
    </subcellularLocation>
</comment>
<organism evidence="12 13">
    <name type="scientific">Colletotrichum gloeosporioides (strain Cg-14)</name>
    <name type="common">Anthracnose fungus</name>
    <name type="synonym">Glomerella cingulata</name>
    <dbReference type="NCBI Taxonomy" id="1237896"/>
    <lineage>
        <taxon>Eukaryota</taxon>
        <taxon>Fungi</taxon>
        <taxon>Dikarya</taxon>
        <taxon>Ascomycota</taxon>
        <taxon>Pezizomycotina</taxon>
        <taxon>Sordariomycetes</taxon>
        <taxon>Hypocreomycetidae</taxon>
        <taxon>Glomerellales</taxon>
        <taxon>Glomerellaceae</taxon>
        <taxon>Colletotrichum</taxon>
        <taxon>Colletotrichum gloeosporioides species complex</taxon>
    </lineage>
</organism>
<evidence type="ECO:0000256" key="3">
    <source>
        <dbReference type="ARBA" id="ARBA00022723"/>
    </source>
</evidence>
<evidence type="ECO:0000313" key="13">
    <source>
        <dbReference type="Proteomes" id="UP000015530"/>
    </source>
</evidence>
<gene>
    <name evidence="12" type="ORF">CGLO_03244</name>
</gene>
<evidence type="ECO:0000256" key="9">
    <source>
        <dbReference type="PROSITE-ProRule" id="PRU00409"/>
    </source>
</evidence>
<dbReference type="GO" id="GO:0005524">
    <property type="term" value="F:ATP binding"/>
    <property type="evidence" value="ECO:0007669"/>
    <property type="project" value="UniProtKB-UniRule"/>
</dbReference>
<dbReference type="STRING" id="1237896.T0KW00"/>
<evidence type="ECO:0000256" key="5">
    <source>
        <dbReference type="ARBA" id="ARBA00023015"/>
    </source>
</evidence>
<dbReference type="InterPro" id="IPR011761">
    <property type="entry name" value="ATP-grasp"/>
</dbReference>
<dbReference type="Gene3D" id="3.30.470.20">
    <property type="entry name" value="ATP-grasp fold, B domain"/>
    <property type="match status" value="1"/>
</dbReference>
<proteinExistence type="predicted"/>
<keyword evidence="3" id="KW-0479">Metal-binding</keyword>
<dbReference type="InterPro" id="IPR011095">
    <property type="entry name" value="Dala_Dala_lig_C"/>
</dbReference>
<dbReference type="GO" id="GO:0000981">
    <property type="term" value="F:DNA-binding transcription factor activity, RNA polymerase II-specific"/>
    <property type="evidence" value="ECO:0007669"/>
    <property type="project" value="TreeGrafter"/>
</dbReference>
<dbReference type="Gene3D" id="3.30.1490.20">
    <property type="entry name" value="ATP-grasp fold, A domain"/>
    <property type="match status" value="1"/>
</dbReference>
<dbReference type="InterPro" id="IPR013815">
    <property type="entry name" value="ATP_grasp_subdomain_1"/>
</dbReference>
<dbReference type="GO" id="GO:0045944">
    <property type="term" value="P:positive regulation of transcription by RNA polymerase II"/>
    <property type="evidence" value="ECO:0007669"/>
    <property type="project" value="TreeGrafter"/>
</dbReference>
<evidence type="ECO:0000256" key="4">
    <source>
        <dbReference type="ARBA" id="ARBA00022833"/>
    </source>
</evidence>
<dbReference type="AlphaFoldDB" id="T0KW00"/>
<comment type="caution">
    <text evidence="12">The sequence shown here is derived from an EMBL/GenBank/DDBJ whole genome shotgun (WGS) entry which is preliminary data.</text>
</comment>
<dbReference type="CDD" id="cd12148">
    <property type="entry name" value="fungal_TF_MHR"/>
    <property type="match status" value="1"/>
</dbReference>
<evidence type="ECO:0000256" key="1">
    <source>
        <dbReference type="ARBA" id="ARBA00004123"/>
    </source>
</evidence>
<evidence type="ECO:0000259" key="11">
    <source>
        <dbReference type="PROSITE" id="PS50975"/>
    </source>
</evidence>
<dbReference type="InterPro" id="IPR007219">
    <property type="entry name" value="XnlR_reg_dom"/>
</dbReference>
<dbReference type="EMBL" id="AMYD01000673">
    <property type="protein sequence ID" value="EQB56718.1"/>
    <property type="molecule type" value="Genomic_DNA"/>
</dbReference>
<feature type="region of interest" description="Disordered" evidence="10">
    <location>
        <begin position="367"/>
        <end position="398"/>
    </location>
</feature>
<dbReference type="HOGENOM" id="CLU_303259_0_0_1"/>
<dbReference type="Pfam" id="PF07478">
    <property type="entry name" value="Dala_Dala_lig_C"/>
    <property type="match status" value="1"/>
</dbReference>
<dbReference type="GO" id="GO:0008716">
    <property type="term" value="F:D-alanine-D-alanine ligase activity"/>
    <property type="evidence" value="ECO:0007669"/>
    <property type="project" value="InterPro"/>
</dbReference>
<name>T0KW00_COLGC</name>